<evidence type="ECO:0000313" key="2">
    <source>
        <dbReference type="Proteomes" id="UP000091918"/>
    </source>
</evidence>
<keyword evidence="2" id="KW-1185">Reference proteome</keyword>
<proteinExistence type="predicted"/>
<organism evidence="1 2">
    <name type="scientific">Emergomyces africanus</name>
    <dbReference type="NCBI Taxonomy" id="1955775"/>
    <lineage>
        <taxon>Eukaryota</taxon>
        <taxon>Fungi</taxon>
        <taxon>Dikarya</taxon>
        <taxon>Ascomycota</taxon>
        <taxon>Pezizomycotina</taxon>
        <taxon>Eurotiomycetes</taxon>
        <taxon>Eurotiomycetidae</taxon>
        <taxon>Onygenales</taxon>
        <taxon>Ajellomycetaceae</taxon>
        <taxon>Emergomyces</taxon>
    </lineage>
</organism>
<protein>
    <submittedName>
        <fullName evidence="1">Uncharacterized protein</fullName>
    </submittedName>
</protein>
<dbReference type="EMBL" id="LGUA01000416">
    <property type="protein sequence ID" value="OAX81750.1"/>
    <property type="molecule type" value="Genomic_DNA"/>
</dbReference>
<comment type="caution">
    <text evidence="1">The sequence shown here is derived from an EMBL/GenBank/DDBJ whole genome shotgun (WGS) entry which is preliminary data.</text>
</comment>
<dbReference type="Proteomes" id="UP000091918">
    <property type="component" value="Unassembled WGS sequence"/>
</dbReference>
<name>A0A1B7NYA1_9EURO</name>
<gene>
    <name evidence="1" type="ORF">ACJ72_03907</name>
</gene>
<sequence length="95" mass="11803">MDVEIVPFHGDLSPRVKKRIIWKERIKNLVRRINIKEDRKANKWQKSMQHVSNRRPIYANNYYKARASYIKDWWMDQMDQEMEDYYILSTMSNEY</sequence>
<dbReference type="AlphaFoldDB" id="A0A1B7NYA1"/>
<reference evidence="1 2" key="1">
    <citation type="submission" date="2015-07" db="EMBL/GenBank/DDBJ databases">
        <title>Emmonsia species relationships and genome sequence.</title>
        <authorList>
            <person name="Cuomo C.A."/>
            <person name="Schwartz I.S."/>
            <person name="Kenyon C."/>
            <person name="de Hoog G.S."/>
            <person name="Govender N.P."/>
            <person name="Botha A."/>
            <person name="Moreno L."/>
            <person name="de Vries M."/>
            <person name="Munoz J.F."/>
            <person name="Stielow J.B."/>
        </authorList>
    </citation>
    <scope>NUCLEOTIDE SEQUENCE [LARGE SCALE GENOMIC DNA]</scope>
    <source>
        <strain evidence="1 2">CBS 136260</strain>
    </source>
</reference>
<evidence type="ECO:0000313" key="1">
    <source>
        <dbReference type="EMBL" id="OAX81750.1"/>
    </source>
</evidence>
<accession>A0A1B7NYA1</accession>